<keyword evidence="3" id="KW-0472">Membrane</keyword>
<dbReference type="GO" id="GO:0005783">
    <property type="term" value="C:endoplasmic reticulum"/>
    <property type="evidence" value="ECO:0007669"/>
    <property type="project" value="TreeGrafter"/>
</dbReference>
<reference evidence="5" key="1">
    <citation type="journal article" date="2020" name="Nature">
        <title>Giant virus diversity and host interactions through global metagenomics.</title>
        <authorList>
            <person name="Schulz F."/>
            <person name="Roux S."/>
            <person name="Paez-Espino D."/>
            <person name="Jungbluth S."/>
            <person name="Walsh D.A."/>
            <person name="Denef V.J."/>
            <person name="McMahon K.D."/>
            <person name="Konstantinidis K.T."/>
            <person name="Eloe-Fadrosh E.A."/>
            <person name="Kyrpides N.C."/>
            <person name="Woyke T."/>
        </authorList>
    </citation>
    <scope>NUCLEOTIDE SEQUENCE</scope>
    <source>
        <strain evidence="5">GVMAG-S-1101165-83</strain>
    </source>
</reference>
<dbReference type="Pfam" id="PF01553">
    <property type="entry name" value="Acyltransferase"/>
    <property type="match status" value="1"/>
</dbReference>
<dbReference type="SUPFAM" id="SSF69593">
    <property type="entry name" value="Glycerol-3-phosphate (1)-acyltransferase"/>
    <property type="match status" value="1"/>
</dbReference>
<dbReference type="GO" id="GO:0006654">
    <property type="term" value="P:phosphatidic acid biosynthetic process"/>
    <property type="evidence" value="ECO:0007669"/>
    <property type="project" value="TreeGrafter"/>
</dbReference>
<feature type="domain" description="Phospholipid/glycerol acyltransferase" evidence="4">
    <location>
        <begin position="97"/>
        <end position="227"/>
    </location>
</feature>
<evidence type="ECO:0000256" key="2">
    <source>
        <dbReference type="ARBA" id="ARBA00023315"/>
    </source>
</evidence>
<dbReference type="SMART" id="SM00563">
    <property type="entry name" value="PlsC"/>
    <property type="match status" value="1"/>
</dbReference>
<dbReference type="AlphaFoldDB" id="A0A6C0JXS6"/>
<keyword evidence="2" id="KW-0012">Acyltransferase</keyword>
<keyword evidence="3" id="KW-1133">Transmembrane helix</keyword>
<sequence>MCFKGMTESQEDEEDNQYNEISYIDNFFIQTVNVFFEKIKLVFILFAVITNVIQYYIFDKETSTAIMNFLLTNIILRIANIKTKTHGNIHYLNDSNMLIMSNHYEGLDGLIFFSIMNKPSNNLYSVVKSDLVGNEVDKNAISCILSFIKKAFMESSNLISYKRGDKQSGEDVKDAIMEKITNCNSNILVFPEGTTHKCGILKEFKNGIFHLASDENIEILPITLVYERRDFGSEKGDPVNFLNWMNSTCNVYVHEKISGNNWEDLKQKTFNVINDAHIKNSHTKNE</sequence>
<evidence type="ECO:0000259" key="4">
    <source>
        <dbReference type="SMART" id="SM00563"/>
    </source>
</evidence>
<feature type="transmembrane region" description="Helical" evidence="3">
    <location>
        <begin position="41"/>
        <end position="58"/>
    </location>
</feature>
<proteinExistence type="predicted"/>
<dbReference type="GO" id="GO:0003841">
    <property type="term" value="F:1-acylglycerol-3-phosphate O-acyltransferase activity"/>
    <property type="evidence" value="ECO:0007669"/>
    <property type="project" value="TreeGrafter"/>
</dbReference>
<evidence type="ECO:0000313" key="5">
    <source>
        <dbReference type="EMBL" id="QHU10572.1"/>
    </source>
</evidence>
<organism evidence="5">
    <name type="scientific">viral metagenome</name>
    <dbReference type="NCBI Taxonomy" id="1070528"/>
    <lineage>
        <taxon>unclassified sequences</taxon>
        <taxon>metagenomes</taxon>
        <taxon>organismal metagenomes</taxon>
    </lineage>
</organism>
<protein>
    <recommendedName>
        <fullName evidence="4">Phospholipid/glycerol acyltransferase domain-containing protein</fullName>
    </recommendedName>
</protein>
<dbReference type="PANTHER" id="PTHR10434:SF11">
    <property type="entry name" value="1-ACYL-SN-GLYCEROL-3-PHOSPHATE ACYLTRANSFERASE"/>
    <property type="match status" value="1"/>
</dbReference>
<evidence type="ECO:0000256" key="3">
    <source>
        <dbReference type="SAM" id="Phobius"/>
    </source>
</evidence>
<name>A0A6C0JXS6_9ZZZZ</name>
<evidence type="ECO:0000256" key="1">
    <source>
        <dbReference type="ARBA" id="ARBA00022679"/>
    </source>
</evidence>
<dbReference type="InterPro" id="IPR002123">
    <property type="entry name" value="Plipid/glycerol_acylTrfase"/>
</dbReference>
<keyword evidence="1" id="KW-0808">Transferase</keyword>
<keyword evidence="3" id="KW-0812">Transmembrane</keyword>
<dbReference type="PANTHER" id="PTHR10434">
    <property type="entry name" value="1-ACYL-SN-GLYCEROL-3-PHOSPHATE ACYLTRANSFERASE"/>
    <property type="match status" value="1"/>
</dbReference>
<accession>A0A6C0JXS6</accession>
<dbReference type="EMBL" id="MN740769">
    <property type="protein sequence ID" value="QHU10572.1"/>
    <property type="molecule type" value="Genomic_DNA"/>
</dbReference>
<dbReference type="CDD" id="cd07989">
    <property type="entry name" value="LPLAT_AGPAT-like"/>
    <property type="match status" value="1"/>
</dbReference>